<evidence type="ECO:0000313" key="3">
    <source>
        <dbReference type="Proteomes" id="UP000635387"/>
    </source>
</evidence>
<evidence type="ECO:0000256" key="1">
    <source>
        <dbReference type="SAM" id="Phobius"/>
    </source>
</evidence>
<keyword evidence="1" id="KW-0812">Transmembrane</keyword>
<keyword evidence="3" id="KW-1185">Reference proteome</keyword>
<dbReference type="Proteomes" id="UP000635387">
    <property type="component" value="Unassembled WGS sequence"/>
</dbReference>
<accession>A0ABQ3LMQ8</accession>
<dbReference type="RefSeq" id="WP_191256089.1">
    <property type="nucleotide sequence ID" value="NZ_BNAY01000004.1"/>
</dbReference>
<evidence type="ECO:0000313" key="2">
    <source>
        <dbReference type="EMBL" id="GHH20867.1"/>
    </source>
</evidence>
<protein>
    <submittedName>
        <fullName evidence="2">Uncharacterized protein</fullName>
    </submittedName>
</protein>
<feature type="transmembrane region" description="Helical" evidence="1">
    <location>
        <begin position="31"/>
        <end position="54"/>
    </location>
</feature>
<proteinExistence type="predicted"/>
<keyword evidence="1" id="KW-0472">Membrane</keyword>
<reference evidence="3" key="1">
    <citation type="journal article" date="2019" name="Int. J. Syst. Evol. Microbiol.">
        <title>The Global Catalogue of Microorganisms (GCM) 10K type strain sequencing project: providing services to taxonomists for standard genome sequencing and annotation.</title>
        <authorList>
            <consortium name="The Broad Institute Genomics Platform"/>
            <consortium name="The Broad Institute Genome Sequencing Center for Infectious Disease"/>
            <person name="Wu L."/>
            <person name="Ma J."/>
        </authorList>
    </citation>
    <scope>NUCLEOTIDE SEQUENCE [LARGE SCALE GENOMIC DNA]</scope>
    <source>
        <strain evidence="3">CGMCC 4.7683</strain>
    </source>
</reference>
<name>A0ABQ3LMQ8_9PSEU</name>
<sequence length="72" mass="7687">MNTQRLIVTLALFVLCALAFLSGLYPVMNLIMTILVIAAFVIGAVITTVHLTLLNSPKDVKPAPVPPEGADR</sequence>
<organism evidence="2 3">
    <name type="scientific">Amycolatopsis oliviviridis</name>
    <dbReference type="NCBI Taxonomy" id="1471590"/>
    <lineage>
        <taxon>Bacteria</taxon>
        <taxon>Bacillati</taxon>
        <taxon>Actinomycetota</taxon>
        <taxon>Actinomycetes</taxon>
        <taxon>Pseudonocardiales</taxon>
        <taxon>Pseudonocardiaceae</taxon>
        <taxon>Amycolatopsis</taxon>
    </lineage>
</organism>
<comment type="caution">
    <text evidence="2">The sequence shown here is derived from an EMBL/GenBank/DDBJ whole genome shotgun (WGS) entry which is preliminary data.</text>
</comment>
<dbReference type="EMBL" id="BNAY01000004">
    <property type="protein sequence ID" value="GHH20867.1"/>
    <property type="molecule type" value="Genomic_DNA"/>
</dbReference>
<keyword evidence="1" id="KW-1133">Transmembrane helix</keyword>
<gene>
    <name evidence="2" type="ORF">GCM10017790_41240</name>
</gene>